<dbReference type="InterPro" id="IPR005247">
    <property type="entry name" value="YbhB_YbcL/LppC-like"/>
</dbReference>
<dbReference type="NCBIfam" id="TIGR00481">
    <property type="entry name" value="YbhB/YbcL family Raf kinase inhibitor-like protein"/>
    <property type="match status" value="1"/>
</dbReference>
<dbReference type="SUPFAM" id="SSF49777">
    <property type="entry name" value="PEBP-like"/>
    <property type="match status" value="1"/>
</dbReference>
<protein>
    <submittedName>
        <fullName evidence="3">Raf kinase inhibitor-like YbhB/YbcL family protein</fullName>
    </submittedName>
</protein>
<keyword evidence="2" id="KW-0732">Signal</keyword>
<evidence type="ECO:0000256" key="1">
    <source>
        <dbReference type="ARBA" id="ARBA00007120"/>
    </source>
</evidence>
<dbReference type="PANTHER" id="PTHR30289:SF1">
    <property type="entry name" value="PEBP (PHOSPHATIDYLETHANOLAMINE-BINDING PROTEIN) FAMILY PROTEIN"/>
    <property type="match status" value="1"/>
</dbReference>
<comment type="caution">
    <text evidence="3">The sequence shown here is derived from an EMBL/GenBank/DDBJ whole genome shotgun (WGS) entry which is preliminary data.</text>
</comment>
<name>A0A7W9NKQ8_9PSEU</name>
<feature type="chain" id="PRO_5038691728" evidence="2">
    <location>
        <begin position="25"/>
        <end position="206"/>
    </location>
</feature>
<evidence type="ECO:0000256" key="2">
    <source>
        <dbReference type="SAM" id="SignalP"/>
    </source>
</evidence>
<dbReference type="Pfam" id="PF01161">
    <property type="entry name" value="PBP"/>
    <property type="match status" value="1"/>
</dbReference>
<dbReference type="PANTHER" id="PTHR30289">
    <property type="entry name" value="UNCHARACTERIZED PROTEIN YBCL-RELATED"/>
    <property type="match status" value="1"/>
</dbReference>
<dbReference type="InterPro" id="IPR036610">
    <property type="entry name" value="PEBP-like_sf"/>
</dbReference>
<dbReference type="AlphaFoldDB" id="A0A7W9NKQ8"/>
<keyword evidence="4" id="KW-1185">Reference proteome</keyword>
<comment type="similarity">
    <text evidence="1">Belongs to the UPF0098 family.</text>
</comment>
<sequence>MAPLFPLRALLTGAVAAAVAVTVAASPSAASPAAQGNPSAAGDFALTSTAFADNKTIPDHYTCAFTHKAGKNVSPPLAWGAGATNAKGYAIILRDVANGGDKVHWAIWNLTADTLSLPEGLSAGYTVPGQNGAKQKAMGSGSVTQQYFGPCPGGREHPYTFTLYAVKSATVPGLSSSSSMSQIESAIKKASSANVVLHGKSAASAN</sequence>
<evidence type="ECO:0000313" key="4">
    <source>
        <dbReference type="Proteomes" id="UP000585638"/>
    </source>
</evidence>
<dbReference type="CDD" id="cd00865">
    <property type="entry name" value="PEBP_bact_arch"/>
    <property type="match status" value="1"/>
</dbReference>
<accession>A0A7W9NKQ8</accession>
<proteinExistence type="inferred from homology"/>
<dbReference type="InterPro" id="IPR008914">
    <property type="entry name" value="PEBP"/>
</dbReference>
<gene>
    <name evidence="3" type="ORF">BJ998_008161</name>
</gene>
<dbReference type="Proteomes" id="UP000585638">
    <property type="component" value="Unassembled WGS sequence"/>
</dbReference>
<reference evidence="3 4" key="1">
    <citation type="submission" date="2020-08" db="EMBL/GenBank/DDBJ databases">
        <title>Sequencing the genomes of 1000 actinobacteria strains.</title>
        <authorList>
            <person name="Klenk H.-P."/>
        </authorList>
    </citation>
    <scope>NUCLEOTIDE SEQUENCE [LARGE SCALE GENOMIC DNA]</scope>
    <source>
        <strain evidence="3 4">DSM 43851</strain>
    </source>
</reference>
<feature type="signal peptide" evidence="2">
    <location>
        <begin position="1"/>
        <end position="24"/>
    </location>
</feature>
<organism evidence="3 4">
    <name type="scientific">Kutzneria kofuensis</name>
    <dbReference type="NCBI Taxonomy" id="103725"/>
    <lineage>
        <taxon>Bacteria</taxon>
        <taxon>Bacillati</taxon>
        <taxon>Actinomycetota</taxon>
        <taxon>Actinomycetes</taxon>
        <taxon>Pseudonocardiales</taxon>
        <taxon>Pseudonocardiaceae</taxon>
        <taxon>Kutzneria</taxon>
    </lineage>
</organism>
<dbReference type="Gene3D" id="3.90.280.10">
    <property type="entry name" value="PEBP-like"/>
    <property type="match status" value="1"/>
</dbReference>
<dbReference type="EMBL" id="JACHIR010000002">
    <property type="protein sequence ID" value="MBB5896902.1"/>
    <property type="molecule type" value="Genomic_DNA"/>
</dbReference>
<evidence type="ECO:0000313" key="3">
    <source>
        <dbReference type="EMBL" id="MBB5896902.1"/>
    </source>
</evidence>